<feature type="compositionally biased region" description="Basic residues" evidence="1">
    <location>
        <begin position="49"/>
        <end position="58"/>
    </location>
</feature>
<dbReference type="InterPro" id="IPR008889">
    <property type="entry name" value="VQ"/>
</dbReference>
<dbReference type="Gramene" id="ONIVA05G07900.1">
    <property type="protein sequence ID" value="ONIVA05G07900.1"/>
    <property type="gene ID" value="ONIVA05G07900"/>
</dbReference>
<organism evidence="3">
    <name type="scientific">Oryza nivara</name>
    <name type="common">Indian wild rice</name>
    <name type="synonym">Oryza sativa f. spontanea</name>
    <dbReference type="NCBI Taxonomy" id="4536"/>
    <lineage>
        <taxon>Eukaryota</taxon>
        <taxon>Viridiplantae</taxon>
        <taxon>Streptophyta</taxon>
        <taxon>Embryophyta</taxon>
        <taxon>Tracheophyta</taxon>
        <taxon>Spermatophyta</taxon>
        <taxon>Magnoliopsida</taxon>
        <taxon>Liliopsida</taxon>
        <taxon>Poales</taxon>
        <taxon>Poaceae</taxon>
        <taxon>BOP clade</taxon>
        <taxon>Oryzoideae</taxon>
        <taxon>Oryzeae</taxon>
        <taxon>Oryzinae</taxon>
        <taxon>Oryza</taxon>
    </lineage>
</organism>
<protein>
    <recommendedName>
        <fullName evidence="2">VQ domain-containing protein</fullName>
    </recommendedName>
</protein>
<dbReference type="InterPro" id="IPR039608">
    <property type="entry name" value="VQ_1/10"/>
</dbReference>
<proteinExistence type="predicted"/>
<feature type="domain" description="VQ" evidence="2">
    <location>
        <begin position="13"/>
        <end position="37"/>
    </location>
</feature>
<evidence type="ECO:0000313" key="3">
    <source>
        <dbReference type="EnsemblPlants" id="ONIVA05G07900.1"/>
    </source>
</evidence>
<dbReference type="AlphaFoldDB" id="A0A0E0HB30"/>
<dbReference type="PANTHER" id="PTHR34777">
    <property type="entry name" value="VQ MOTIF-CONTAINING PROTEIN 10"/>
    <property type="match status" value="1"/>
</dbReference>
<dbReference type="Proteomes" id="UP000006591">
    <property type="component" value="Chromosome 5"/>
</dbReference>
<name>A0A0E0HB30_ORYNI</name>
<reference evidence="3" key="1">
    <citation type="submission" date="2015-04" db="UniProtKB">
        <authorList>
            <consortium name="EnsemblPlants"/>
        </authorList>
    </citation>
    <scope>IDENTIFICATION</scope>
    <source>
        <strain evidence="3">SL10</strain>
    </source>
</reference>
<reference evidence="3" key="2">
    <citation type="submission" date="2018-04" db="EMBL/GenBank/DDBJ databases">
        <title>OnivRS2 (Oryza nivara Reference Sequence Version 2).</title>
        <authorList>
            <person name="Zhang J."/>
            <person name="Kudrna D."/>
            <person name="Lee S."/>
            <person name="Talag J."/>
            <person name="Rajasekar S."/>
            <person name="Welchert J."/>
            <person name="Hsing Y.-I."/>
            <person name="Wing R.A."/>
        </authorList>
    </citation>
    <scope>NUCLEOTIDE SEQUENCE [LARGE SCALE GENOMIC DNA]</scope>
    <source>
        <strain evidence="3">SL10</strain>
    </source>
</reference>
<dbReference type="HOGENOM" id="CLU_2389918_0_0_1"/>
<dbReference type="EnsemblPlants" id="ONIVA05G07900.1">
    <property type="protein sequence ID" value="ONIVA05G07900.1"/>
    <property type="gene ID" value="ONIVA05G07900"/>
</dbReference>
<dbReference type="OMA" id="MEEAKPM"/>
<dbReference type="PANTHER" id="PTHR34777:SF22">
    <property type="entry name" value="OS05G0211700 PROTEIN"/>
    <property type="match status" value="1"/>
</dbReference>
<dbReference type="eggNOG" id="ENOG502SFRK">
    <property type="taxonomic scope" value="Eukaryota"/>
</dbReference>
<evidence type="ECO:0000313" key="4">
    <source>
        <dbReference type="Proteomes" id="UP000006591"/>
    </source>
</evidence>
<keyword evidence="4" id="KW-1185">Reference proteome</keyword>
<evidence type="ECO:0000256" key="1">
    <source>
        <dbReference type="SAM" id="MobiDB-lite"/>
    </source>
</evidence>
<evidence type="ECO:0000259" key="2">
    <source>
        <dbReference type="Pfam" id="PF05678"/>
    </source>
</evidence>
<feature type="region of interest" description="Disordered" evidence="1">
    <location>
        <begin position="33"/>
        <end position="58"/>
    </location>
</feature>
<sequence>MEEVKPMTVKYIVTRFIEADAAEFKSVVQSLTGKDSTAAMASPEEEGSRRRRTGHYRHVVPPPAPRRWLRWNVDDGFLVDVMPSIEEMDEFLRD</sequence>
<dbReference type="Pfam" id="PF05678">
    <property type="entry name" value="VQ"/>
    <property type="match status" value="1"/>
</dbReference>
<accession>A0A0E0HB30</accession>
<dbReference type="STRING" id="4536.A0A0E0HB30"/>